<evidence type="ECO:0000313" key="1">
    <source>
        <dbReference type="EMBL" id="XCD03401.1"/>
    </source>
</evidence>
<organism evidence="1">
    <name type="scientific">Dulem virus 172</name>
    <dbReference type="NCBI Taxonomy" id="3145649"/>
    <lineage>
        <taxon>Viruses</taxon>
        <taxon>Monodnaviria</taxon>
        <taxon>Sangervirae</taxon>
        <taxon>Phixviricota</taxon>
        <taxon>Malgrandaviricetes</taxon>
        <taxon>Petitvirales</taxon>
        <taxon>Microviridae</taxon>
        <taxon>Microvirus</taxon>
    </lineage>
</organism>
<name>A0AAU8AW45_9VIRU</name>
<evidence type="ECO:0000313" key="2">
    <source>
        <dbReference type="EMBL" id="XCD04500.1"/>
    </source>
</evidence>
<protein>
    <submittedName>
        <fullName evidence="1">Uncharacterized protein</fullName>
    </submittedName>
</protein>
<dbReference type="EMBL" id="PP511353">
    <property type="protein sequence ID" value="XCD03401.1"/>
    <property type="molecule type" value="Genomic_DNA"/>
</dbReference>
<proteinExistence type="predicted"/>
<dbReference type="EMBL" id="PP511468">
    <property type="protein sequence ID" value="XCD04500.1"/>
    <property type="molecule type" value="Genomic_DNA"/>
</dbReference>
<reference evidence="1" key="1">
    <citation type="submission" date="2024-03" db="EMBL/GenBank/DDBJ databases">
        <title>Diverse circular DNA viruses in blood, oral, and fecal samples of captive lemurs.</title>
        <authorList>
            <person name="Paietta E.N."/>
            <person name="Kraberger S."/>
            <person name="Lund M.C."/>
            <person name="Custer J.M."/>
            <person name="Vargas K.M."/>
            <person name="Ehmke E.E."/>
            <person name="Yoder A.D."/>
            <person name="Varsani A."/>
        </authorList>
    </citation>
    <scope>NUCLEOTIDE SEQUENCE</scope>
    <source>
        <strain evidence="1">Duke_18_61</strain>
        <strain evidence="2">Duke_23FS_45</strain>
    </source>
</reference>
<sequence length="62" mass="7224">MIELLDYLVEVEFIQDSSIDFIHFTSSHPVGSTSFFDDLYDCILSRGYDYPDFRVLGFENGF</sequence>
<accession>A0AAU8AW45</accession>